<sequence>MGGGQRASGGSGTGAEEAQTVVNWSRRRCSIVSNNGAESFEADQKFQRHQEQPPSATTAVRPRGVSMAAHEKHLKIEQGTFIGPGTPKKAMAADAKTGPALDISQGGDIVPVSVNGAVQILSSIWNSSRTLPLGPRQCVSV</sequence>
<name>A0A8D8KA70_CULPI</name>
<evidence type="ECO:0000256" key="1">
    <source>
        <dbReference type="SAM" id="MobiDB-lite"/>
    </source>
</evidence>
<proteinExistence type="predicted"/>
<organism evidence="2">
    <name type="scientific">Culex pipiens</name>
    <name type="common">House mosquito</name>
    <dbReference type="NCBI Taxonomy" id="7175"/>
    <lineage>
        <taxon>Eukaryota</taxon>
        <taxon>Metazoa</taxon>
        <taxon>Ecdysozoa</taxon>
        <taxon>Arthropoda</taxon>
        <taxon>Hexapoda</taxon>
        <taxon>Insecta</taxon>
        <taxon>Pterygota</taxon>
        <taxon>Neoptera</taxon>
        <taxon>Endopterygota</taxon>
        <taxon>Diptera</taxon>
        <taxon>Nematocera</taxon>
        <taxon>Culicoidea</taxon>
        <taxon>Culicidae</taxon>
        <taxon>Culicinae</taxon>
        <taxon>Culicini</taxon>
        <taxon>Culex</taxon>
        <taxon>Culex</taxon>
    </lineage>
</organism>
<feature type="compositionally biased region" description="Basic and acidic residues" evidence="1">
    <location>
        <begin position="42"/>
        <end position="51"/>
    </location>
</feature>
<dbReference type="EMBL" id="HBUE01206475">
    <property type="protein sequence ID" value="CAG6532228.1"/>
    <property type="molecule type" value="Transcribed_RNA"/>
</dbReference>
<dbReference type="EMBL" id="HBUE01312785">
    <property type="protein sequence ID" value="CAG6584100.1"/>
    <property type="molecule type" value="Transcribed_RNA"/>
</dbReference>
<protein>
    <submittedName>
        <fullName evidence="2">(northern house mosquito) hypothetical protein</fullName>
    </submittedName>
</protein>
<dbReference type="AlphaFoldDB" id="A0A8D8KA70"/>
<feature type="compositionally biased region" description="Gly residues" evidence="1">
    <location>
        <begin position="1"/>
        <end position="13"/>
    </location>
</feature>
<feature type="region of interest" description="Disordered" evidence="1">
    <location>
        <begin position="1"/>
        <end position="22"/>
    </location>
</feature>
<reference evidence="2" key="1">
    <citation type="submission" date="2021-05" db="EMBL/GenBank/DDBJ databases">
        <authorList>
            <person name="Alioto T."/>
            <person name="Alioto T."/>
            <person name="Gomez Garrido J."/>
        </authorList>
    </citation>
    <scope>NUCLEOTIDE SEQUENCE</scope>
</reference>
<feature type="region of interest" description="Disordered" evidence="1">
    <location>
        <begin position="40"/>
        <end position="62"/>
    </location>
</feature>
<dbReference type="EMBL" id="HBUE01206480">
    <property type="protein sequence ID" value="CAG6532230.1"/>
    <property type="molecule type" value="Transcribed_RNA"/>
</dbReference>
<dbReference type="EMBL" id="HBUE01312790">
    <property type="protein sequence ID" value="CAG6584102.1"/>
    <property type="molecule type" value="Transcribed_RNA"/>
</dbReference>
<evidence type="ECO:0000313" key="2">
    <source>
        <dbReference type="EMBL" id="CAG6584102.1"/>
    </source>
</evidence>
<accession>A0A8D8KA70</accession>